<comment type="subcellular location">
    <subcellularLocation>
        <location evidence="1">Cell membrane</location>
        <topology evidence="1">Single-pass type I membrane protein</topology>
    </subcellularLocation>
</comment>
<dbReference type="FunCoup" id="A0A6P8QI10">
    <property type="interactions" value="272"/>
</dbReference>
<dbReference type="GO" id="GO:0006955">
    <property type="term" value="P:immune response"/>
    <property type="evidence" value="ECO:0007669"/>
    <property type="project" value="TreeGrafter"/>
</dbReference>
<keyword evidence="4" id="KW-0732">Signal</keyword>
<keyword evidence="9" id="KW-0325">Glycoprotein</keyword>
<keyword evidence="3 11" id="KW-0812">Transmembrane</keyword>
<proteinExistence type="predicted"/>
<dbReference type="InterPro" id="IPR051713">
    <property type="entry name" value="T-cell_Activation_Regulation"/>
</dbReference>
<dbReference type="GO" id="GO:0042102">
    <property type="term" value="P:positive regulation of T cell proliferation"/>
    <property type="evidence" value="ECO:0007669"/>
    <property type="project" value="TreeGrafter"/>
</dbReference>
<dbReference type="Gene3D" id="2.60.40.10">
    <property type="entry name" value="Immunoglobulins"/>
    <property type="match status" value="2"/>
</dbReference>
<organism evidence="13 14">
    <name type="scientific">Geotrypetes seraphini</name>
    <name type="common">Gaboon caecilian</name>
    <name type="synonym">Caecilia seraphini</name>
    <dbReference type="NCBI Taxonomy" id="260995"/>
    <lineage>
        <taxon>Eukaryota</taxon>
        <taxon>Metazoa</taxon>
        <taxon>Chordata</taxon>
        <taxon>Craniata</taxon>
        <taxon>Vertebrata</taxon>
        <taxon>Euteleostomi</taxon>
        <taxon>Amphibia</taxon>
        <taxon>Gymnophiona</taxon>
        <taxon>Geotrypetes</taxon>
    </lineage>
</organism>
<dbReference type="KEGG" id="gsh:117359571"/>
<keyword evidence="7" id="KW-1015">Disulfide bond</keyword>
<keyword evidence="13" id="KW-1185">Reference proteome</keyword>
<dbReference type="Pfam" id="PF07686">
    <property type="entry name" value="V-set"/>
    <property type="match status" value="1"/>
</dbReference>
<keyword evidence="8" id="KW-0675">Receptor</keyword>
<dbReference type="RefSeq" id="XP_033798462.1">
    <property type="nucleotide sequence ID" value="XM_033942571.1"/>
</dbReference>
<dbReference type="Proteomes" id="UP000515159">
    <property type="component" value="Chromosome 4"/>
</dbReference>
<feature type="transmembrane region" description="Helical" evidence="11">
    <location>
        <begin position="264"/>
        <end position="285"/>
    </location>
</feature>
<dbReference type="InParanoid" id="A0A6P8QI10"/>
<protein>
    <submittedName>
        <fullName evidence="14">T-lymphocyte activation antigen CD80</fullName>
    </submittedName>
</protein>
<dbReference type="InterPro" id="IPR007110">
    <property type="entry name" value="Ig-like_dom"/>
</dbReference>
<feature type="domain" description="Ig-like" evidence="12">
    <location>
        <begin position="40"/>
        <end position="143"/>
    </location>
</feature>
<feature type="domain" description="Ig-like" evidence="12">
    <location>
        <begin position="157"/>
        <end position="247"/>
    </location>
</feature>
<dbReference type="PROSITE" id="PS50835">
    <property type="entry name" value="IG_LIKE"/>
    <property type="match status" value="2"/>
</dbReference>
<accession>A0A6P8QI10</accession>
<evidence type="ECO:0000313" key="14">
    <source>
        <dbReference type="RefSeq" id="XP_033798462.1"/>
    </source>
</evidence>
<dbReference type="AlphaFoldDB" id="A0A6P8QI10"/>
<dbReference type="CTD" id="941"/>
<evidence type="ECO:0000256" key="9">
    <source>
        <dbReference type="ARBA" id="ARBA00023180"/>
    </source>
</evidence>
<dbReference type="GO" id="GO:0071222">
    <property type="term" value="P:cellular response to lipopolysaccharide"/>
    <property type="evidence" value="ECO:0007669"/>
    <property type="project" value="TreeGrafter"/>
</dbReference>
<name>A0A6P8QI10_GEOSA</name>
<dbReference type="GO" id="GO:0042130">
    <property type="term" value="P:negative regulation of T cell proliferation"/>
    <property type="evidence" value="ECO:0007669"/>
    <property type="project" value="TreeGrafter"/>
</dbReference>
<evidence type="ECO:0000256" key="11">
    <source>
        <dbReference type="SAM" id="Phobius"/>
    </source>
</evidence>
<evidence type="ECO:0000256" key="3">
    <source>
        <dbReference type="ARBA" id="ARBA00022692"/>
    </source>
</evidence>
<reference evidence="14" key="1">
    <citation type="submission" date="2025-08" db="UniProtKB">
        <authorList>
            <consortium name="RefSeq"/>
        </authorList>
    </citation>
    <scope>IDENTIFICATION</scope>
</reference>
<evidence type="ECO:0000256" key="4">
    <source>
        <dbReference type="ARBA" id="ARBA00022729"/>
    </source>
</evidence>
<dbReference type="PANTHER" id="PTHR25466:SF2">
    <property type="entry name" value="T-LYMPHOCYTE ACTIVATION ANTIGEN CD86"/>
    <property type="match status" value="1"/>
</dbReference>
<evidence type="ECO:0000256" key="6">
    <source>
        <dbReference type="ARBA" id="ARBA00023136"/>
    </source>
</evidence>
<keyword evidence="5 11" id="KW-1133">Transmembrane helix</keyword>
<evidence type="ECO:0000259" key="12">
    <source>
        <dbReference type="PROSITE" id="PS50835"/>
    </source>
</evidence>
<evidence type="ECO:0000256" key="5">
    <source>
        <dbReference type="ARBA" id="ARBA00022989"/>
    </source>
</evidence>
<dbReference type="GeneID" id="117359571"/>
<evidence type="ECO:0000256" key="7">
    <source>
        <dbReference type="ARBA" id="ARBA00023157"/>
    </source>
</evidence>
<dbReference type="InterPro" id="IPR013106">
    <property type="entry name" value="Ig_V-set"/>
</dbReference>
<evidence type="ECO:0000256" key="10">
    <source>
        <dbReference type="ARBA" id="ARBA00023319"/>
    </source>
</evidence>
<dbReference type="GO" id="GO:0007166">
    <property type="term" value="P:cell surface receptor signaling pathway"/>
    <property type="evidence" value="ECO:0007669"/>
    <property type="project" value="TreeGrafter"/>
</dbReference>
<dbReference type="OrthoDB" id="9904387at2759"/>
<evidence type="ECO:0000256" key="8">
    <source>
        <dbReference type="ARBA" id="ARBA00023170"/>
    </source>
</evidence>
<evidence type="ECO:0000256" key="2">
    <source>
        <dbReference type="ARBA" id="ARBA00022475"/>
    </source>
</evidence>
<dbReference type="SMART" id="SM00409">
    <property type="entry name" value="IG"/>
    <property type="match status" value="2"/>
</dbReference>
<evidence type="ECO:0000313" key="13">
    <source>
        <dbReference type="Proteomes" id="UP000515159"/>
    </source>
</evidence>
<dbReference type="SMART" id="SM00406">
    <property type="entry name" value="IGv"/>
    <property type="match status" value="1"/>
</dbReference>
<keyword evidence="6 11" id="KW-0472">Membrane</keyword>
<dbReference type="InterPro" id="IPR003599">
    <property type="entry name" value="Ig_sub"/>
</dbReference>
<keyword evidence="2" id="KW-1003">Cell membrane</keyword>
<dbReference type="GO" id="GO:0031295">
    <property type="term" value="P:T cell costimulation"/>
    <property type="evidence" value="ECO:0007669"/>
    <property type="project" value="TreeGrafter"/>
</dbReference>
<dbReference type="Pfam" id="PF08205">
    <property type="entry name" value="C2-set_2"/>
    <property type="match status" value="1"/>
</dbReference>
<evidence type="ECO:0000256" key="1">
    <source>
        <dbReference type="ARBA" id="ARBA00004251"/>
    </source>
</evidence>
<sequence length="327" mass="36416">MEMHFLGGRGRLRQVSRTLQITGWILVAITVLGSCFAPGPTSPVPVRATINSTVELPCNHNTGHEEPLANFRVYWQRNNTVVFTLNDGKRELDGINDTYKERANLLRNFSLSLSAVKVSDEGTYDCYVSKREDVRQSYQSPLHLAVTLMVAAPFSQPDILKERATKGTTVNLTCLSYGGYPKPIVVWYNVTGNATLQPSFVSTSFIQDPETQTYNLSSLLVTEITVPFNVVCSVQSAYFPEKNSTISQLEILPPQTPYPNLTDIIPIVLGIATSLMITVATFIVVKNCSPCSKEKKLKNSYSSPEEQRTDVHLEENNLDTRSLLLLY</sequence>
<dbReference type="GO" id="GO:0009897">
    <property type="term" value="C:external side of plasma membrane"/>
    <property type="evidence" value="ECO:0007669"/>
    <property type="project" value="TreeGrafter"/>
</dbReference>
<dbReference type="InterPro" id="IPR013162">
    <property type="entry name" value="CD80_C2-set"/>
</dbReference>
<gene>
    <name evidence="14" type="primary">CD80</name>
</gene>
<keyword evidence="10" id="KW-0393">Immunoglobulin domain</keyword>
<dbReference type="SUPFAM" id="SSF48726">
    <property type="entry name" value="Immunoglobulin"/>
    <property type="match status" value="2"/>
</dbReference>
<dbReference type="InterPro" id="IPR013783">
    <property type="entry name" value="Ig-like_fold"/>
</dbReference>
<dbReference type="PANTHER" id="PTHR25466">
    <property type="entry name" value="T-LYMPHOCYTE ACTIVATION ANTIGEN"/>
    <property type="match status" value="1"/>
</dbReference>
<dbReference type="InterPro" id="IPR036179">
    <property type="entry name" value="Ig-like_dom_sf"/>
</dbReference>